<evidence type="ECO:0000259" key="3">
    <source>
        <dbReference type="Pfam" id="PF22178"/>
    </source>
</evidence>
<dbReference type="Gene3D" id="4.10.220.110">
    <property type="match status" value="1"/>
</dbReference>
<dbReference type="GeneID" id="66562780"/>
<proteinExistence type="inferred from homology"/>
<dbReference type="KEGG" id="dfn:CVE23_00280"/>
<keyword evidence="5" id="KW-1185">Reference proteome</keyword>
<organism evidence="4 5">
    <name type="scientific">Dickeya fangzhongdai</name>
    <dbReference type="NCBI Taxonomy" id="1778540"/>
    <lineage>
        <taxon>Bacteria</taxon>
        <taxon>Pseudomonadati</taxon>
        <taxon>Pseudomonadota</taxon>
        <taxon>Gammaproteobacteria</taxon>
        <taxon>Enterobacterales</taxon>
        <taxon>Pectobacteriaceae</taxon>
        <taxon>Dickeya</taxon>
    </lineage>
</organism>
<dbReference type="SUPFAM" id="SSF69279">
    <property type="entry name" value="Phage tail proteins"/>
    <property type="match status" value="2"/>
</dbReference>
<dbReference type="InterPro" id="IPR037026">
    <property type="entry name" value="Vgr_OB-fold_dom_sf"/>
</dbReference>
<dbReference type="InterPro" id="IPR054030">
    <property type="entry name" value="Gp5_Vgr_C"/>
</dbReference>
<dbReference type="Gene3D" id="2.40.50.230">
    <property type="entry name" value="Gp5 N-terminal domain"/>
    <property type="match status" value="1"/>
</dbReference>
<comment type="similarity">
    <text evidence="1">Belongs to the VgrG protein family.</text>
</comment>
<evidence type="ECO:0000259" key="2">
    <source>
        <dbReference type="Pfam" id="PF04717"/>
    </source>
</evidence>
<name>A0A2K8QII9_9GAMM</name>
<dbReference type="EMBL" id="CP025003">
    <property type="protein sequence ID" value="ATZ92550.1"/>
    <property type="molecule type" value="Genomic_DNA"/>
</dbReference>
<evidence type="ECO:0000256" key="1">
    <source>
        <dbReference type="ARBA" id="ARBA00005558"/>
    </source>
</evidence>
<dbReference type="Proteomes" id="UP000231901">
    <property type="component" value="Chromosome"/>
</dbReference>
<dbReference type="NCBIfam" id="TIGR01646">
    <property type="entry name" value="vgr_GE"/>
    <property type="match status" value="1"/>
</dbReference>
<evidence type="ECO:0000313" key="5">
    <source>
        <dbReference type="Proteomes" id="UP000231901"/>
    </source>
</evidence>
<dbReference type="SUPFAM" id="SSF69255">
    <property type="entry name" value="gp5 N-terminal domain-like"/>
    <property type="match status" value="1"/>
</dbReference>
<accession>A0A2K8QII9</accession>
<feature type="domain" description="Gp5/Type VI secretion system Vgr protein OB-fold" evidence="2">
    <location>
        <begin position="385"/>
        <end position="450"/>
    </location>
</feature>
<dbReference type="Gene3D" id="2.30.110.50">
    <property type="match status" value="1"/>
</dbReference>
<protein>
    <submittedName>
        <fullName evidence="4">Type VI secretion system tip protein VgrG</fullName>
    </submittedName>
</protein>
<dbReference type="AlphaFoldDB" id="A0A2K8QII9"/>
<dbReference type="Pfam" id="PF04717">
    <property type="entry name" value="Phage_base_V"/>
    <property type="match status" value="1"/>
</dbReference>
<evidence type="ECO:0000313" key="4">
    <source>
        <dbReference type="EMBL" id="ATZ92550.1"/>
    </source>
</evidence>
<dbReference type="Gene3D" id="3.55.50.10">
    <property type="entry name" value="Baseplate protein-like domains"/>
    <property type="match status" value="1"/>
</dbReference>
<sequence>MANSTGLQFTVKIGALPESTFAVVDFELDEALNQPFALSLNLASSQPGIDFGAVLDQPCELLVWYEGELQRRVSGIVSRFAQGDTGFRRTRYQAEVRPALWRLGLRTNARIFQTQKPDEIISALLEEAGITDYAFALRHEHAVREYCVQYRESDLAFINRLAAEEGLFYFHEFDAGKHRVVFADDAGALTKGPELFFNLATQGLTEGAYVRRFRYAEAVSTAEVALKDYSFKTPAYGLLHNRMSSELDHQRESYQHFDYPGRFKQDPSGKAFTGYRLDALRAGAMTGSGESNAAELMPGSTFTLTEHPNPAFNLAWQVVAVTHSGQQPQALEEESGGEPTTLSNSFEVIKGITTWRAAMPYKPMVDGPQIATVVGPAGEEIYCDEFGRIKLQFPWDRYGASDDQSSCWVRVSQGWAGGQYGLIAIPRIGHEVVVSFLEGDPDQPIVTGRTFHATNPSPYPLPANKTRTSLRTNTHKGAGFNELRFEDQAGQEEVFIHAQKDMNTVVLNNRSTAVNASHTENVGGDQTVVVQHNQTVSVKENQVTEIQGEQTVAVTKNRNTTVDDNESLQVKNNIAIQSQSGDILIATAGGFIAIDSEGNISITGKGLVLNGTRIDLN</sequence>
<dbReference type="InterPro" id="IPR017847">
    <property type="entry name" value="T6SS_RhsGE_Vgr_subset"/>
</dbReference>
<dbReference type="Pfam" id="PF05954">
    <property type="entry name" value="Phage_GPD"/>
    <property type="match status" value="1"/>
</dbReference>
<dbReference type="NCBIfam" id="TIGR03361">
    <property type="entry name" value="VI_Rhs_Vgr"/>
    <property type="match status" value="1"/>
</dbReference>
<dbReference type="RefSeq" id="WP_100848639.1">
    <property type="nucleotide sequence ID" value="NZ_BMJF01000013.1"/>
</dbReference>
<feature type="domain" description="Gp5/Type VI secretion system Vgr C-terminal trimerisation" evidence="3">
    <location>
        <begin position="469"/>
        <end position="574"/>
    </location>
</feature>
<dbReference type="InterPro" id="IPR006531">
    <property type="entry name" value="Gp5/Vgr_OB"/>
</dbReference>
<dbReference type="InterPro" id="IPR050708">
    <property type="entry name" value="T6SS_VgrG/RHS"/>
</dbReference>
<dbReference type="PANTHER" id="PTHR32305">
    <property type="match status" value="1"/>
</dbReference>
<dbReference type="Pfam" id="PF22178">
    <property type="entry name" value="Gp5_trimer_C"/>
    <property type="match status" value="1"/>
</dbReference>
<dbReference type="SUPFAM" id="SSF69349">
    <property type="entry name" value="Phage fibre proteins"/>
    <property type="match status" value="1"/>
</dbReference>
<gene>
    <name evidence="4" type="ORF">CVE23_00280</name>
</gene>
<reference evidence="5" key="1">
    <citation type="journal article" date="2018" name="Genome Announc.">
        <title>Complete genome sequence of a Dickeya fangzhongdai type strain causing bleeding canker of pear tree trunks.</title>
        <authorList>
            <person name="Zhao Y."/>
            <person name="Tian Y."/>
            <person name="Li X."/>
            <person name="Hu B."/>
        </authorList>
    </citation>
    <scope>NUCLEOTIDE SEQUENCE [LARGE SCALE GENOMIC DNA]</scope>
    <source>
        <strain evidence="5">DSM 101947</strain>
    </source>
</reference>
<dbReference type="InterPro" id="IPR006533">
    <property type="entry name" value="T6SS_Vgr_RhsGE"/>
</dbReference>
<dbReference type="PANTHER" id="PTHR32305:SF11">
    <property type="entry name" value="TYPE VI SECRETION SYSTEM SPIKE PROTEIN VGRG3"/>
    <property type="match status" value="1"/>
</dbReference>